<sequence length="242" mass="27502">MPDSALRQRKGPSLDNGTSKRDAEDEPIWLDLLRILSFLLCASCGLSYLISGGESFLWGMQQKPDYMRSEWWKAKFSGPIYLTPEELRSYDGSDASKPVYLAINGTIYDVSNGRQIYGPGGSYNFFAGVDASRAYVTGCFREDLTPDMRGVELMYLPLDDPATDAHWTAAEMAQLREEEMDKAKAKVHKGLKHWVDFFAKSKKYTQVGYLKRNDDWLEQLEPRELCASAQKSRKKRKVPQSS</sequence>
<organism evidence="1 2">
    <name type="scientific">Trichothecium roseum</name>
    <dbReference type="NCBI Taxonomy" id="47278"/>
    <lineage>
        <taxon>Eukaryota</taxon>
        <taxon>Fungi</taxon>
        <taxon>Dikarya</taxon>
        <taxon>Ascomycota</taxon>
        <taxon>Pezizomycotina</taxon>
        <taxon>Sordariomycetes</taxon>
        <taxon>Hypocreomycetidae</taxon>
        <taxon>Hypocreales</taxon>
        <taxon>Hypocreales incertae sedis</taxon>
        <taxon>Trichothecium</taxon>
    </lineage>
</organism>
<name>A0ACC0V9V9_9HYPO</name>
<dbReference type="Proteomes" id="UP001163324">
    <property type="component" value="Chromosome 2"/>
</dbReference>
<reference evidence="1" key="1">
    <citation type="submission" date="2022-10" db="EMBL/GenBank/DDBJ databases">
        <title>Complete Genome of Trichothecium roseum strain YXFP-22015, a Plant Pathogen Isolated from Citrus.</title>
        <authorList>
            <person name="Wang Y."/>
            <person name="Zhu L."/>
        </authorList>
    </citation>
    <scope>NUCLEOTIDE SEQUENCE</scope>
    <source>
        <strain evidence="1">YXFP-22015</strain>
    </source>
</reference>
<evidence type="ECO:0000313" key="1">
    <source>
        <dbReference type="EMBL" id="KAI9903174.1"/>
    </source>
</evidence>
<gene>
    <name evidence="1" type="ORF">N3K66_002526</name>
</gene>
<protein>
    <submittedName>
        <fullName evidence="1">Uncharacterized protein</fullName>
    </submittedName>
</protein>
<proteinExistence type="predicted"/>
<dbReference type="EMBL" id="CM047941">
    <property type="protein sequence ID" value="KAI9903174.1"/>
    <property type="molecule type" value="Genomic_DNA"/>
</dbReference>
<comment type="caution">
    <text evidence="1">The sequence shown here is derived from an EMBL/GenBank/DDBJ whole genome shotgun (WGS) entry which is preliminary data.</text>
</comment>
<accession>A0ACC0V9V9</accession>
<evidence type="ECO:0000313" key="2">
    <source>
        <dbReference type="Proteomes" id="UP001163324"/>
    </source>
</evidence>
<keyword evidence="2" id="KW-1185">Reference proteome</keyword>